<name>E0XWG1_9GAMM</name>
<reference evidence="1" key="1">
    <citation type="journal article" date="2011" name="Environ. Microbiol.">
        <title>Time-series analyses of Monterey Bay coastal microbial picoplankton using a 'genome proxy' microarray.</title>
        <authorList>
            <person name="Rich V.I."/>
            <person name="Pham V.D."/>
            <person name="Eppley J."/>
            <person name="Shi Y."/>
            <person name="DeLong E.F."/>
        </authorList>
    </citation>
    <scope>NUCLEOTIDE SEQUENCE</scope>
</reference>
<proteinExistence type="predicted"/>
<sequence>MVYVTNRAHVYVGLGTFKLFLCHRDSLLAEPLNDFFLLNTTKGNSLP</sequence>
<accession>E0XWG1</accession>
<evidence type="ECO:0000313" key="1">
    <source>
        <dbReference type="EMBL" id="ADI18752.1"/>
    </source>
</evidence>
<protein>
    <submittedName>
        <fullName evidence="1">Uncharacterized protein</fullName>
    </submittedName>
</protein>
<dbReference type="AlphaFoldDB" id="E0XWG1"/>
<organism evidence="1">
    <name type="scientific">uncultured gamma proteobacterium HF4000_36I10</name>
    <dbReference type="NCBI Taxonomy" id="710989"/>
    <lineage>
        <taxon>Bacteria</taxon>
        <taxon>Pseudomonadati</taxon>
        <taxon>Pseudomonadota</taxon>
        <taxon>Gammaproteobacteria</taxon>
        <taxon>environmental samples</taxon>
    </lineage>
</organism>
<dbReference type="EMBL" id="GU474899">
    <property type="protein sequence ID" value="ADI18752.1"/>
    <property type="molecule type" value="Genomic_DNA"/>
</dbReference>